<evidence type="ECO:0000256" key="10">
    <source>
        <dbReference type="ARBA" id="ARBA00023180"/>
    </source>
</evidence>
<evidence type="ECO:0000259" key="14">
    <source>
        <dbReference type="PROSITE" id="PS50929"/>
    </source>
</evidence>
<dbReference type="InterPro" id="IPR017871">
    <property type="entry name" value="ABC_transporter-like_CS"/>
</dbReference>
<evidence type="ECO:0008006" key="17">
    <source>
        <dbReference type="Google" id="ProtNLM"/>
    </source>
</evidence>
<gene>
    <name evidence="15" type="ORF">PGLA2088_LOCUS28128</name>
</gene>
<evidence type="ECO:0000256" key="8">
    <source>
        <dbReference type="ARBA" id="ARBA00022989"/>
    </source>
</evidence>
<dbReference type="Gene3D" id="3.40.50.300">
    <property type="entry name" value="P-loop containing nucleotide triphosphate hydrolases"/>
    <property type="match status" value="2"/>
</dbReference>
<name>A0A813K3J3_POLGL</name>
<feature type="transmembrane region" description="Helical" evidence="12">
    <location>
        <begin position="53"/>
        <end position="77"/>
    </location>
</feature>
<evidence type="ECO:0000256" key="6">
    <source>
        <dbReference type="ARBA" id="ARBA00022840"/>
    </source>
</evidence>
<proteinExistence type="predicted"/>
<dbReference type="Proteomes" id="UP000626109">
    <property type="component" value="Unassembled WGS sequence"/>
</dbReference>
<dbReference type="PROSITE" id="PS00211">
    <property type="entry name" value="ABC_TRANSPORTER_1"/>
    <property type="match status" value="2"/>
</dbReference>
<feature type="domain" description="ABC transporter" evidence="13">
    <location>
        <begin position="1029"/>
        <end position="1270"/>
    </location>
</feature>
<dbReference type="PROSITE" id="PS50893">
    <property type="entry name" value="ABC_TRANSPORTER_2"/>
    <property type="match status" value="2"/>
</dbReference>
<reference evidence="15" key="1">
    <citation type="submission" date="2021-02" db="EMBL/GenBank/DDBJ databases">
        <authorList>
            <person name="Dougan E. K."/>
            <person name="Rhodes N."/>
            <person name="Thang M."/>
            <person name="Chan C."/>
        </authorList>
    </citation>
    <scope>NUCLEOTIDE SEQUENCE</scope>
</reference>
<dbReference type="Pfam" id="PF00005">
    <property type="entry name" value="ABC_tran"/>
    <property type="match status" value="2"/>
</dbReference>
<feature type="compositionally biased region" description="Basic and acidic residues" evidence="11">
    <location>
        <begin position="628"/>
        <end position="637"/>
    </location>
</feature>
<dbReference type="SUPFAM" id="SSF52540">
    <property type="entry name" value="P-loop containing nucleoside triphosphate hydrolases"/>
    <property type="match status" value="2"/>
</dbReference>
<feature type="transmembrane region" description="Helical" evidence="12">
    <location>
        <begin position="194"/>
        <end position="216"/>
    </location>
</feature>
<dbReference type="FunFam" id="3.40.50.300:FF:000479">
    <property type="entry name" value="Multidrug resistance protein 1A"/>
    <property type="match status" value="2"/>
</dbReference>
<feature type="transmembrane region" description="Helical" evidence="12">
    <location>
        <begin position="317"/>
        <end position="337"/>
    </location>
</feature>
<dbReference type="GO" id="GO:0005743">
    <property type="term" value="C:mitochondrial inner membrane"/>
    <property type="evidence" value="ECO:0007669"/>
    <property type="project" value="TreeGrafter"/>
</dbReference>
<keyword evidence="7" id="KW-1278">Translocase</keyword>
<feature type="domain" description="ABC transporter" evidence="13">
    <location>
        <begin position="384"/>
        <end position="623"/>
    </location>
</feature>
<evidence type="ECO:0000313" key="15">
    <source>
        <dbReference type="EMBL" id="CAE8692953.1"/>
    </source>
</evidence>
<feature type="transmembrane region" description="Helical" evidence="12">
    <location>
        <begin position="749"/>
        <end position="771"/>
    </location>
</feature>
<evidence type="ECO:0000256" key="9">
    <source>
        <dbReference type="ARBA" id="ARBA00023136"/>
    </source>
</evidence>
<dbReference type="GO" id="GO:0015421">
    <property type="term" value="F:ABC-type oligopeptide transporter activity"/>
    <property type="evidence" value="ECO:0007669"/>
    <property type="project" value="TreeGrafter"/>
</dbReference>
<dbReference type="CDD" id="cd18577">
    <property type="entry name" value="ABC_6TM_Pgp_ABCB1_D1_like"/>
    <property type="match status" value="1"/>
</dbReference>
<evidence type="ECO:0000256" key="3">
    <source>
        <dbReference type="ARBA" id="ARBA00022692"/>
    </source>
</evidence>
<dbReference type="InterPro" id="IPR036640">
    <property type="entry name" value="ABC1_TM_sf"/>
</dbReference>
<evidence type="ECO:0000256" key="1">
    <source>
        <dbReference type="ARBA" id="ARBA00004141"/>
    </source>
</evidence>
<feature type="transmembrane region" description="Helical" evidence="12">
    <location>
        <begin position="847"/>
        <end position="864"/>
    </location>
</feature>
<keyword evidence="10" id="KW-0325">Glycoprotein</keyword>
<keyword evidence="6" id="KW-0067">ATP-binding</keyword>
<evidence type="ECO:0000256" key="5">
    <source>
        <dbReference type="ARBA" id="ARBA00022741"/>
    </source>
</evidence>
<feature type="transmembrane region" description="Helical" evidence="12">
    <location>
        <begin position="925"/>
        <end position="951"/>
    </location>
</feature>
<feature type="domain" description="ABC transmembrane type-1" evidence="14">
    <location>
        <begin position="707"/>
        <end position="990"/>
    </location>
</feature>
<dbReference type="GO" id="GO:0005524">
    <property type="term" value="F:ATP binding"/>
    <property type="evidence" value="ECO:0007669"/>
    <property type="project" value="UniProtKB-KW"/>
</dbReference>
<keyword evidence="4" id="KW-0677">Repeat</keyword>
<dbReference type="PROSITE" id="PS50929">
    <property type="entry name" value="ABC_TM1F"/>
    <property type="match status" value="2"/>
</dbReference>
<evidence type="ECO:0000256" key="11">
    <source>
        <dbReference type="SAM" id="MobiDB-lite"/>
    </source>
</evidence>
<comment type="caution">
    <text evidence="15">The sequence shown here is derived from an EMBL/GenBank/DDBJ whole genome shotgun (WGS) entry which is preliminary data.</text>
</comment>
<dbReference type="EMBL" id="CAJNNW010027743">
    <property type="protein sequence ID" value="CAE8692953.1"/>
    <property type="molecule type" value="Genomic_DNA"/>
</dbReference>
<dbReference type="InterPro" id="IPR039421">
    <property type="entry name" value="Type_1_exporter"/>
</dbReference>
<organism evidence="15 16">
    <name type="scientific">Polarella glacialis</name>
    <name type="common">Dinoflagellate</name>
    <dbReference type="NCBI Taxonomy" id="89957"/>
    <lineage>
        <taxon>Eukaryota</taxon>
        <taxon>Sar</taxon>
        <taxon>Alveolata</taxon>
        <taxon>Dinophyceae</taxon>
        <taxon>Suessiales</taxon>
        <taxon>Suessiaceae</taxon>
        <taxon>Polarella</taxon>
    </lineage>
</organism>
<keyword evidence="3 12" id="KW-0812">Transmembrane</keyword>
<dbReference type="InterPro" id="IPR003593">
    <property type="entry name" value="AAA+_ATPase"/>
</dbReference>
<dbReference type="GO" id="GO:0016887">
    <property type="term" value="F:ATP hydrolysis activity"/>
    <property type="evidence" value="ECO:0007669"/>
    <property type="project" value="InterPro"/>
</dbReference>
<dbReference type="SMART" id="SM00382">
    <property type="entry name" value="AAA"/>
    <property type="match status" value="2"/>
</dbReference>
<evidence type="ECO:0000256" key="4">
    <source>
        <dbReference type="ARBA" id="ARBA00022737"/>
    </source>
</evidence>
<feature type="region of interest" description="Disordered" evidence="11">
    <location>
        <begin position="627"/>
        <end position="656"/>
    </location>
</feature>
<sequence>MAVPAGKADQLDLVVVESPGKTDAEVSEIGELKAEYEPVRASKLLALATPFEMAVLSVGVFGAIGHGAAQPLVTVFFGDIINILGQEKDNMMEEISKMCVLMAVFGGVAIVCAAFQFMCFKYFGERMQKRMRVAYLDSVLHKDVGWFDMRQVASLPSQITGDIDNIAEAFSEKVSSSIMAVSCFTSGYILAFNAGWMLALVLLSILVLMALGLKFTGGAVREIRMKTQSWYAEAAATVEEGLYSMRTVVAFGGEFRELAKFEAAIKEVQKNGVSNGLKGGIGLAWISTVLFAGYALAFGFGGWMRDNDIQNPTTGEVWQPGSIMTCFFCILIGAINLQNIAPGFKAMQGAKMSGGRFFGILETQSAIECSGSDGRKSLETIDHFELRNVHFYYPARPLIKVLDGICLSFKKGQKVAVVGESGSGKSTVMALLERFYDPQDGQVLIDGVDVRDYSVSTLRKAIGYVGQEPVLFATSIRENIMSGYPSATEKDLQQVCSEAQLTFVDSLPNKLDTFVGSGGSQFSGGQKQRIAIARALIKNASFLFLDEATSALDNASEKMIQDTLDHVSHARAGGLGIVSIAHRLSTVQNSDVIFVLSKGKVAEQGTHASLMDANGLYHALATAQQMSKSEHQKKEASQKAYSGDVTPQSQEGKDVATVGGATVRNSALEDVHEQEQERQKELLKTYKVPMRRLLTFCRPEWLYWIPALFGSAVDGCSMPVISFILTKAIVAFFLPKEQMMAKIQETCWIFLGIALANLIFVTGQHWAFAVLGEAMTARIRVAILKALFRQEIGFHDDPQNTPAMSARALEVYALRVTTFNRTFGVEVGALSCVACGLGLAFGYCWQMALVMLGSIPILMGALMLQRKTEEGSNKKENELLMLSQQIITDSVQNARTVHACGCEAELVQLYSGMLNSALKGLPKRAILGGCFFGFAAGIRFFVMSGGFYYGAVLINEGQTTFEAMLVAFMGVIFAGVGAGRCATMLGDGAKAKLAAHGIFSLIDRQSAIDGLEPSGSIPVLPTRYDAGRIEFENVQFHYPFRPQVKVLKGMSFTVSSGMSVGLVGPSGGGKSTVMALLQRFYDPMQGTVFIGSGRTPLKDVNIRWWRSQLGFVGQEPVLFNTSVRANVLYGLTDGETVSDEHLERCKKMANLSFLDENGGKGLDTEVGPRGAQLSGGQKQRVAICRALVRDPPLLLLDEATSALDTQSERVVQASLEAARAGRTCFAIAHRLSTISNCDIILVVGDGVVIEKGTHQELVALQGVYHKLQQQSH</sequence>
<dbReference type="Pfam" id="PF00664">
    <property type="entry name" value="ABC_membrane"/>
    <property type="match status" value="2"/>
</dbReference>
<evidence type="ECO:0000256" key="12">
    <source>
        <dbReference type="SAM" id="Phobius"/>
    </source>
</evidence>
<keyword evidence="5" id="KW-0547">Nucleotide-binding</keyword>
<protein>
    <recommendedName>
        <fullName evidence="17">Bile salt export pump</fullName>
    </recommendedName>
</protein>
<dbReference type="SUPFAM" id="SSF90123">
    <property type="entry name" value="ABC transporter transmembrane region"/>
    <property type="match status" value="2"/>
</dbReference>
<dbReference type="InterPro" id="IPR011527">
    <property type="entry name" value="ABC1_TM_dom"/>
</dbReference>
<keyword evidence="2" id="KW-0813">Transport</keyword>
<keyword evidence="9 12" id="KW-0472">Membrane</keyword>
<accession>A0A813K3J3</accession>
<feature type="transmembrane region" description="Helical" evidence="12">
    <location>
        <begin position="701"/>
        <end position="734"/>
    </location>
</feature>
<dbReference type="InterPro" id="IPR027417">
    <property type="entry name" value="P-loop_NTPase"/>
</dbReference>
<dbReference type="Gene3D" id="1.20.1560.10">
    <property type="entry name" value="ABC transporter type 1, transmembrane domain"/>
    <property type="match status" value="1"/>
</dbReference>
<feature type="transmembrane region" description="Helical" evidence="12">
    <location>
        <begin position="283"/>
        <end position="305"/>
    </location>
</feature>
<dbReference type="CDD" id="cd18578">
    <property type="entry name" value="ABC_6TM_Pgp_ABCB1_D2_like"/>
    <property type="match status" value="1"/>
</dbReference>
<dbReference type="PANTHER" id="PTHR43394:SF1">
    <property type="entry name" value="ATP-BINDING CASSETTE SUB-FAMILY B MEMBER 10, MITOCHONDRIAL"/>
    <property type="match status" value="1"/>
</dbReference>
<comment type="subcellular location">
    <subcellularLocation>
        <location evidence="1">Membrane</location>
        <topology evidence="1">Multi-pass membrane protein</topology>
    </subcellularLocation>
</comment>
<evidence type="ECO:0000259" key="13">
    <source>
        <dbReference type="PROSITE" id="PS50893"/>
    </source>
</evidence>
<dbReference type="GO" id="GO:0090374">
    <property type="term" value="P:oligopeptide export from mitochondrion"/>
    <property type="evidence" value="ECO:0007669"/>
    <property type="project" value="TreeGrafter"/>
</dbReference>
<dbReference type="InterPro" id="IPR003439">
    <property type="entry name" value="ABC_transporter-like_ATP-bd"/>
</dbReference>
<dbReference type="PANTHER" id="PTHR43394">
    <property type="entry name" value="ATP-DEPENDENT PERMEASE MDL1, MITOCHONDRIAL"/>
    <property type="match status" value="1"/>
</dbReference>
<dbReference type="AlphaFoldDB" id="A0A813K3J3"/>
<feature type="transmembrane region" description="Helical" evidence="12">
    <location>
        <begin position="963"/>
        <end position="982"/>
    </location>
</feature>
<feature type="domain" description="ABC transmembrane type-1" evidence="14">
    <location>
        <begin position="58"/>
        <end position="349"/>
    </location>
</feature>
<evidence type="ECO:0000313" key="16">
    <source>
        <dbReference type="Proteomes" id="UP000626109"/>
    </source>
</evidence>
<keyword evidence="8 12" id="KW-1133">Transmembrane helix</keyword>
<evidence type="ECO:0000256" key="2">
    <source>
        <dbReference type="ARBA" id="ARBA00022448"/>
    </source>
</evidence>
<feature type="transmembrane region" description="Helical" evidence="12">
    <location>
        <begin position="98"/>
        <end position="123"/>
    </location>
</feature>
<evidence type="ECO:0000256" key="7">
    <source>
        <dbReference type="ARBA" id="ARBA00022967"/>
    </source>
</evidence>
<dbReference type="CDD" id="cd03249">
    <property type="entry name" value="ABC_MTABC3_MDL1_MDL2"/>
    <property type="match status" value="1"/>
</dbReference>